<keyword evidence="11" id="KW-1185">Reference proteome</keyword>
<dbReference type="CDD" id="cd17574">
    <property type="entry name" value="REC_OmpR"/>
    <property type="match status" value="1"/>
</dbReference>
<dbReference type="GO" id="GO:0000976">
    <property type="term" value="F:transcription cis-regulatory region binding"/>
    <property type="evidence" value="ECO:0007669"/>
    <property type="project" value="TreeGrafter"/>
</dbReference>
<evidence type="ECO:0000259" key="8">
    <source>
        <dbReference type="PROSITE" id="PS50110"/>
    </source>
</evidence>
<dbReference type="Pfam" id="PF00486">
    <property type="entry name" value="Trans_reg_C"/>
    <property type="match status" value="1"/>
</dbReference>
<keyword evidence="3 7" id="KW-0238">DNA-binding</keyword>
<dbReference type="Proteomes" id="UP000190814">
    <property type="component" value="Unassembled WGS sequence"/>
</dbReference>
<dbReference type="InterPro" id="IPR001867">
    <property type="entry name" value="OmpR/PhoB-type_DNA-bd"/>
</dbReference>
<dbReference type="InterPro" id="IPR011006">
    <property type="entry name" value="CheY-like_superfamily"/>
</dbReference>
<dbReference type="CDD" id="cd00383">
    <property type="entry name" value="trans_reg_C"/>
    <property type="match status" value="1"/>
</dbReference>
<name>A0A1T4W3R3_9FIRM</name>
<sequence>MNILMVEDNESIVKGLVYMFNKNGMEIIHKSTVDSAIDYIGEKRDFEFVILDVGLPDGDGITLFKEYICDLDIPTIFLTANDDEESIVRALDYGAWDYITKPFSTKELIARINRIIRRTKKTEIITVGDISYDFDKMVVLKNGKEVELTSLELKIVGLMFFNIDKVVNRNIILDKIWEWTGNYVDDHTVTVYFKRIRQKLDTDIIKTVKGVGYRIDKE</sequence>
<reference evidence="10 11" key="1">
    <citation type="submission" date="2017-02" db="EMBL/GenBank/DDBJ databases">
        <authorList>
            <person name="Peterson S.W."/>
        </authorList>
    </citation>
    <scope>NUCLEOTIDE SEQUENCE [LARGE SCALE GENOMIC DNA]</scope>
    <source>
        <strain evidence="10 11">ATCC 35992</strain>
    </source>
</reference>
<dbReference type="PANTHER" id="PTHR48111">
    <property type="entry name" value="REGULATOR OF RPOS"/>
    <property type="match status" value="1"/>
</dbReference>
<dbReference type="SUPFAM" id="SSF52172">
    <property type="entry name" value="CheY-like"/>
    <property type="match status" value="1"/>
</dbReference>
<keyword evidence="6" id="KW-0597">Phosphoprotein</keyword>
<keyword evidence="4" id="KW-0804">Transcription</keyword>
<evidence type="ECO:0000256" key="3">
    <source>
        <dbReference type="ARBA" id="ARBA00023125"/>
    </source>
</evidence>
<comment type="function">
    <text evidence="5">May play the central regulatory role in sporulation. It may be an element of the effector pathway responsible for the activation of sporulation genes in response to nutritional stress. Spo0A may act in concert with spo0H (a sigma factor) to control the expression of some genes that are critical to the sporulation process.</text>
</comment>
<dbReference type="Gene3D" id="6.10.250.690">
    <property type="match status" value="1"/>
</dbReference>
<dbReference type="OrthoDB" id="9803564at2"/>
<evidence type="ECO:0000256" key="5">
    <source>
        <dbReference type="ARBA" id="ARBA00024867"/>
    </source>
</evidence>
<gene>
    <name evidence="10" type="ORF">SAMN02745111_02246</name>
</gene>
<accession>A0A1T4W3R3</accession>
<feature type="modified residue" description="4-aspartylphosphate" evidence="6">
    <location>
        <position position="52"/>
    </location>
</feature>
<dbReference type="GO" id="GO:0005829">
    <property type="term" value="C:cytosol"/>
    <property type="evidence" value="ECO:0007669"/>
    <property type="project" value="TreeGrafter"/>
</dbReference>
<dbReference type="GO" id="GO:0006355">
    <property type="term" value="P:regulation of DNA-templated transcription"/>
    <property type="evidence" value="ECO:0007669"/>
    <property type="project" value="InterPro"/>
</dbReference>
<evidence type="ECO:0000259" key="9">
    <source>
        <dbReference type="PROSITE" id="PS51755"/>
    </source>
</evidence>
<dbReference type="InterPro" id="IPR036388">
    <property type="entry name" value="WH-like_DNA-bd_sf"/>
</dbReference>
<proteinExistence type="predicted"/>
<dbReference type="GO" id="GO:0000156">
    <property type="term" value="F:phosphorelay response regulator activity"/>
    <property type="evidence" value="ECO:0007669"/>
    <property type="project" value="TreeGrafter"/>
</dbReference>
<organism evidence="10 11">
    <name type="scientific">Eubacterium uniforme</name>
    <dbReference type="NCBI Taxonomy" id="39495"/>
    <lineage>
        <taxon>Bacteria</taxon>
        <taxon>Bacillati</taxon>
        <taxon>Bacillota</taxon>
        <taxon>Clostridia</taxon>
        <taxon>Eubacteriales</taxon>
        <taxon>Eubacteriaceae</taxon>
        <taxon>Eubacterium</taxon>
    </lineage>
</organism>
<dbReference type="Gene3D" id="3.40.50.2300">
    <property type="match status" value="1"/>
</dbReference>
<feature type="domain" description="Response regulatory" evidence="8">
    <location>
        <begin position="2"/>
        <end position="116"/>
    </location>
</feature>
<dbReference type="RefSeq" id="WP_078767073.1">
    <property type="nucleotide sequence ID" value="NZ_FUXZ01000016.1"/>
</dbReference>
<dbReference type="InterPro" id="IPR039420">
    <property type="entry name" value="WalR-like"/>
</dbReference>
<evidence type="ECO:0000256" key="6">
    <source>
        <dbReference type="PROSITE-ProRule" id="PRU00169"/>
    </source>
</evidence>
<dbReference type="STRING" id="39495.SAMN02745111_02246"/>
<dbReference type="SMART" id="SM00448">
    <property type="entry name" value="REC"/>
    <property type="match status" value="1"/>
</dbReference>
<dbReference type="PROSITE" id="PS50110">
    <property type="entry name" value="RESPONSE_REGULATORY"/>
    <property type="match status" value="1"/>
</dbReference>
<dbReference type="GO" id="GO:0032993">
    <property type="term" value="C:protein-DNA complex"/>
    <property type="evidence" value="ECO:0007669"/>
    <property type="project" value="TreeGrafter"/>
</dbReference>
<dbReference type="Gene3D" id="1.10.10.10">
    <property type="entry name" value="Winged helix-like DNA-binding domain superfamily/Winged helix DNA-binding domain"/>
    <property type="match status" value="1"/>
</dbReference>
<dbReference type="AlphaFoldDB" id="A0A1T4W3R3"/>
<dbReference type="Pfam" id="PF00072">
    <property type="entry name" value="Response_reg"/>
    <property type="match status" value="1"/>
</dbReference>
<dbReference type="SMART" id="SM00862">
    <property type="entry name" value="Trans_reg_C"/>
    <property type="match status" value="1"/>
</dbReference>
<evidence type="ECO:0000313" key="10">
    <source>
        <dbReference type="EMBL" id="SKA71708.1"/>
    </source>
</evidence>
<dbReference type="EMBL" id="FUXZ01000016">
    <property type="protein sequence ID" value="SKA71708.1"/>
    <property type="molecule type" value="Genomic_DNA"/>
</dbReference>
<keyword evidence="2" id="KW-0805">Transcription regulation</keyword>
<dbReference type="PROSITE" id="PS51755">
    <property type="entry name" value="OMPR_PHOB"/>
    <property type="match status" value="1"/>
</dbReference>
<evidence type="ECO:0000256" key="1">
    <source>
        <dbReference type="ARBA" id="ARBA00018672"/>
    </source>
</evidence>
<feature type="domain" description="OmpR/PhoB-type" evidence="9">
    <location>
        <begin position="122"/>
        <end position="217"/>
    </location>
</feature>
<dbReference type="PANTHER" id="PTHR48111:SF73">
    <property type="entry name" value="ALKALINE PHOSPHATASE SYNTHESIS TRANSCRIPTIONAL REGULATORY PROTEIN PHOP"/>
    <property type="match status" value="1"/>
</dbReference>
<evidence type="ECO:0000256" key="2">
    <source>
        <dbReference type="ARBA" id="ARBA00023015"/>
    </source>
</evidence>
<protein>
    <recommendedName>
        <fullName evidence="1">Stage 0 sporulation protein A homolog</fullName>
    </recommendedName>
</protein>
<feature type="DNA-binding region" description="OmpR/PhoB-type" evidence="7">
    <location>
        <begin position="122"/>
        <end position="217"/>
    </location>
</feature>
<evidence type="ECO:0000313" key="11">
    <source>
        <dbReference type="Proteomes" id="UP000190814"/>
    </source>
</evidence>
<dbReference type="InterPro" id="IPR001789">
    <property type="entry name" value="Sig_transdc_resp-reg_receiver"/>
</dbReference>
<evidence type="ECO:0000256" key="4">
    <source>
        <dbReference type="ARBA" id="ARBA00023163"/>
    </source>
</evidence>
<evidence type="ECO:0000256" key="7">
    <source>
        <dbReference type="PROSITE-ProRule" id="PRU01091"/>
    </source>
</evidence>